<dbReference type="PROSITE" id="PS00636">
    <property type="entry name" value="DNAJ_1"/>
    <property type="match status" value="1"/>
</dbReference>
<dbReference type="Gene3D" id="2.60.260.20">
    <property type="entry name" value="Urease metallochaperone UreE, N-terminal domain"/>
    <property type="match status" value="2"/>
</dbReference>
<sequence>MASKKDYYEVLGVNRDASQSDIKKAYRKMAKKYHPDTNAGNAQAEAKFKEVSEAYSVLSDPKQKKLYDQFGHAAFDGSASGPQGRSEGGNYREYHFEGGDMDDILKNIFGGGFSGGFSNGFSSGFRTEDFKQNGADVKAEINVTFDEAAFGCDKFIRISDASGKNFESVKVHIPAGIDDGKSIRLKGRGKPGVNGGKNGDLLIKVNVMKKQGFERKGMDVYSTVKIPFTTAVLGGKTAVQTLHGKVMCKIAPGTQSGTKLRIKDKGIVSMKDPSQYGSHYACVEIKVPQNISVEAKQKLREFGRLCGEEDLLS</sequence>
<dbReference type="Gene3D" id="1.10.287.110">
    <property type="entry name" value="DnaJ domain"/>
    <property type="match status" value="1"/>
</dbReference>
<dbReference type="InterPro" id="IPR018253">
    <property type="entry name" value="DnaJ_domain_CS"/>
</dbReference>
<feature type="domain" description="J" evidence="7">
    <location>
        <begin position="6"/>
        <end position="71"/>
    </location>
</feature>
<dbReference type="CDD" id="cd06257">
    <property type="entry name" value="DnaJ"/>
    <property type="match status" value="1"/>
</dbReference>
<dbReference type="Proteomes" id="UP000610862">
    <property type="component" value="Unassembled WGS sequence"/>
</dbReference>
<evidence type="ECO:0000313" key="9">
    <source>
        <dbReference type="Proteomes" id="UP000610862"/>
    </source>
</evidence>
<keyword evidence="9" id="KW-1185">Reference proteome</keyword>
<dbReference type="PANTHER" id="PTHR43096:SF52">
    <property type="entry name" value="DNAJ HOMOLOG 1, MITOCHONDRIAL-RELATED"/>
    <property type="match status" value="1"/>
</dbReference>
<dbReference type="PANTHER" id="PTHR43096">
    <property type="entry name" value="DNAJ HOMOLOG 1, MITOCHONDRIAL-RELATED"/>
    <property type="match status" value="1"/>
</dbReference>
<dbReference type="InterPro" id="IPR001623">
    <property type="entry name" value="DnaJ_domain"/>
</dbReference>
<organism evidence="8 9">
    <name type="scientific">Lentihominibacter hominis</name>
    <dbReference type="NCBI Taxonomy" id="2763645"/>
    <lineage>
        <taxon>Bacteria</taxon>
        <taxon>Bacillati</taxon>
        <taxon>Bacillota</taxon>
        <taxon>Clostridia</taxon>
        <taxon>Peptostreptococcales</taxon>
        <taxon>Anaerovoracaceae</taxon>
        <taxon>Lentihominibacter</taxon>
    </lineage>
</organism>
<evidence type="ECO:0000256" key="2">
    <source>
        <dbReference type="ARBA" id="ARBA00022723"/>
    </source>
</evidence>
<dbReference type="InterPro" id="IPR002939">
    <property type="entry name" value="DnaJ_C"/>
</dbReference>
<evidence type="ECO:0000259" key="7">
    <source>
        <dbReference type="PROSITE" id="PS50076"/>
    </source>
</evidence>
<comment type="caution">
    <text evidence="8">The sequence shown here is derived from an EMBL/GenBank/DDBJ whole genome shotgun (WGS) entry which is preliminary data.</text>
</comment>
<dbReference type="GO" id="GO:0006260">
    <property type="term" value="P:DNA replication"/>
    <property type="evidence" value="ECO:0007669"/>
    <property type="project" value="UniProtKB-KW"/>
</dbReference>
<accession>A0A926E9E5</accession>
<evidence type="ECO:0000256" key="1">
    <source>
        <dbReference type="ARBA" id="ARBA00022705"/>
    </source>
</evidence>
<dbReference type="PRINTS" id="PR00625">
    <property type="entry name" value="JDOMAIN"/>
</dbReference>
<dbReference type="SUPFAM" id="SSF49493">
    <property type="entry name" value="HSP40/DnaJ peptide-binding domain"/>
    <property type="match status" value="2"/>
</dbReference>
<proteinExistence type="predicted"/>
<dbReference type="InterPro" id="IPR036869">
    <property type="entry name" value="J_dom_sf"/>
</dbReference>
<dbReference type="GO" id="GO:0051082">
    <property type="term" value="F:unfolded protein binding"/>
    <property type="evidence" value="ECO:0007669"/>
    <property type="project" value="InterPro"/>
</dbReference>
<dbReference type="InterPro" id="IPR008971">
    <property type="entry name" value="HSP40/DnaJ_pept-bd"/>
</dbReference>
<dbReference type="FunFam" id="1.10.287.110:FF:000034">
    <property type="entry name" value="Chaperone protein DnaJ"/>
    <property type="match status" value="1"/>
</dbReference>
<dbReference type="FunFam" id="2.60.260.20:FF:000009">
    <property type="entry name" value="Putative Mitochondrial DnaJ chaperone"/>
    <property type="match status" value="1"/>
</dbReference>
<evidence type="ECO:0000256" key="4">
    <source>
        <dbReference type="ARBA" id="ARBA00022771"/>
    </source>
</evidence>
<evidence type="ECO:0000256" key="5">
    <source>
        <dbReference type="ARBA" id="ARBA00022833"/>
    </source>
</evidence>
<keyword evidence="5" id="KW-0862">Zinc</keyword>
<dbReference type="RefSeq" id="WP_187525515.1">
    <property type="nucleotide sequence ID" value="NZ_JACRTA010000003.1"/>
</dbReference>
<evidence type="ECO:0000256" key="3">
    <source>
        <dbReference type="ARBA" id="ARBA00022737"/>
    </source>
</evidence>
<name>A0A926E9E5_9FIRM</name>
<keyword evidence="2" id="KW-0479">Metal-binding</keyword>
<keyword evidence="4" id="KW-0863">Zinc-finger</keyword>
<dbReference type="AlphaFoldDB" id="A0A926E9E5"/>
<dbReference type="GO" id="GO:0008270">
    <property type="term" value="F:zinc ion binding"/>
    <property type="evidence" value="ECO:0007669"/>
    <property type="project" value="UniProtKB-KW"/>
</dbReference>
<keyword evidence="3" id="KW-0677">Repeat</keyword>
<dbReference type="SUPFAM" id="SSF46565">
    <property type="entry name" value="Chaperone J-domain"/>
    <property type="match status" value="1"/>
</dbReference>
<dbReference type="Pfam" id="PF00226">
    <property type="entry name" value="DnaJ"/>
    <property type="match status" value="1"/>
</dbReference>
<dbReference type="CDD" id="cd10747">
    <property type="entry name" value="DnaJ_C"/>
    <property type="match status" value="1"/>
</dbReference>
<protein>
    <submittedName>
        <fullName evidence="8">J domain-containing protein</fullName>
    </submittedName>
</protein>
<dbReference type="FunFam" id="2.60.260.20:FF:000005">
    <property type="entry name" value="Chaperone protein dnaJ 1, mitochondrial"/>
    <property type="match status" value="1"/>
</dbReference>
<dbReference type="GO" id="GO:0005737">
    <property type="term" value="C:cytoplasm"/>
    <property type="evidence" value="ECO:0007669"/>
    <property type="project" value="TreeGrafter"/>
</dbReference>
<evidence type="ECO:0000256" key="6">
    <source>
        <dbReference type="ARBA" id="ARBA00023186"/>
    </source>
</evidence>
<dbReference type="Pfam" id="PF01556">
    <property type="entry name" value="DnaJ_C"/>
    <property type="match status" value="1"/>
</dbReference>
<gene>
    <name evidence="8" type="ORF">H8692_08865</name>
</gene>
<dbReference type="EMBL" id="JACRTA010000003">
    <property type="protein sequence ID" value="MBC8568868.1"/>
    <property type="molecule type" value="Genomic_DNA"/>
</dbReference>
<dbReference type="PROSITE" id="PS50076">
    <property type="entry name" value="DNAJ_2"/>
    <property type="match status" value="1"/>
</dbReference>
<reference evidence="8" key="1">
    <citation type="submission" date="2020-08" db="EMBL/GenBank/DDBJ databases">
        <title>Genome public.</title>
        <authorList>
            <person name="Liu C."/>
            <person name="Sun Q."/>
        </authorList>
    </citation>
    <scope>NUCLEOTIDE SEQUENCE</scope>
    <source>
        <strain evidence="8">NSJ-24</strain>
    </source>
</reference>
<dbReference type="GO" id="GO:0042026">
    <property type="term" value="P:protein refolding"/>
    <property type="evidence" value="ECO:0007669"/>
    <property type="project" value="TreeGrafter"/>
</dbReference>
<evidence type="ECO:0000313" key="8">
    <source>
        <dbReference type="EMBL" id="MBC8568868.1"/>
    </source>
</evidence>
<dbReference type="SMART" id="SM00271">
    <property type="entry name" value="DnaJ"/>
    <property type="match status" value="1"/>
</dbReference>
<keyword evidence="1" id="KW-0235">DNA replication</keyword>
<keyword evidence="6" id="KW-0143">Chaperone</keyword>